<protein>
    <submittedName>
        <fullName evidence="2">Extensin</fullName>
    </submittedName>
</protein>
<name>A0ABQ3CXS2_9RHOB</name>
<proteinExistence type="predicted"/>
<evidence type="ECO:0000313" key="2">
    <source>
        <dbReference type="EMBL" id="GHA48894.1"/>
    </source>
</evidence>
<gene>
    <name evidence="2" type="ORF">GCM10008927_12550</name>
</gene>
<dbReference type="Pfam" id="PF06904">
    <property type="entry name" value="Extensin-like_C"/>
    <property type="match status" value="1"/>
</dbReference>
<organism evidence="2 3">
    <name type="scientific">Paramylibacter ulvae</name>
    <dbReference type="NCBI Taxonomy" id="1651968"/>
    <lineage>
        <taxon>Bacteria</taxon>
        <taxon>Pseudomonadati</taxon>
        <taxon>Pseudomonadota</taxon>
        <taxon>Alphaproteobacteria</taxon>
        <taxon>Rhodobacterales</taxon>
        <taxon>Paracoccaceae</taxon>
        <taxon>Paramylibacter</taxon>
    </lineage>
</organism>
<dbReference type="Proteomes" id="UP000634455">
    <property type="component" value="Unassembled WGS sequence"/>
</dbReference>
<dbReference type="InterPro" id="IPR009683">
    <property type="entry name" value="Extensin-like_C"/>
</dbReference>
<accession>A0ABQ3CXS2</accession>
<dbReference type="EMBL" id="BMZF01000002">
    <property type="protein sequence ID" value="GHA48894.1"/>
    <property type="molecule type" value="Genomic_DNA"/>
</dbReference>
<evidence type="ECO:0000313" key="3">
    <source>
        <dbReference type="Proteomes" id="UP000634455"/>
    </source>
</evidence>
<feature type="domain" description="Extensin-like C-terminal" evidence="1">
    <location>
        <begin position="56"/>
        <end position="229"/>
    </location>
</feature>
<comment type="caution">
    <text evidence="2">The sequence shown here is derived from an EMBL/GenBank/DDBJ whole genome shotgun (WGS) entry which is preliminary data.</text>
</comment>
<keyword evidence="3" id="KW-1185">Reference proteome</keyword>
<sequence length="229" mass="25721">MFSLCLLWSMVIAGLIYLPNSPLPDMWNPTTPFDPTAQFSAFSNIKLNRVLKNPTQCGVLLAQMGANFQSLSDRVETNDCNITNRVVMRGAGQSVIAPLETKCEIALRLALWERHALQSAAFELLGQSVARVEHFASFSCRPIRTTNGQRRRMSEHATANAVDIAGFVLADGQKISVLSDWDDQSEKGEFLRTIRDGACDWFKVTLSPDYNALHKDHFHFDQGRWNSCR</sequence>
<evidence type="ECO:0000259" key="1">
    <source>
        <dbReference type="Pfam" id="PF06904"/>
    </source>
</evidence>
<reference evidence="3" key="1">
    <citation type="journal article" date="2019" name="Int. J. Syst. Evol. Microbiol.">
        <title>The Global Catalogue of Microorganisms (GCM) 10K type strain sequencing project: providing services to taxonomists for standard genome sequencing and annotation.</title>
        <authorList>
            <consortium name="The Broad Institute Genomics Platform"/>
            <consortium name="The Broad Institute Genome Sequencing Center for Infectious Disease"/>
            <person name="Wu L."/>
            <person name="Ma J."/>
        </authorList>
    </citation>
    <scope>NUCLEOTIDE SEQUENCE [LARGE SCALE GENOMIC DNA]</scope>
    <source>
        <strain evidence="3">KCTC 32465</strain>
    </source>
</reference>